<dbReference type="EMBL" id="MTYJ01000217">
    <property type="protein sequence ID" value="OWA51190.1"/>
    <property type="molecule type" value="Genomic_DNA"/>
</dbReference>
<keyword evidence="1" id="KW-0732">Signal</keyword>
<gene>
    <name evidence="2" type="ORF">BV898_15683</name>
</gene>
<feature type="chain" id="PRO_5040760160" evidence="1">
    <location>
        <begin position="26"/>
        <end position="216"/>
    </location>
</feature>
<dbReference type="Proteomes" id="UP000192578">
    <property type="component" value="Unassembled WGS sequence"/>
</dbReference>
<dbReference type="AlphaFoldDB" id="A0A9X6NC32"/>
<keyword evidence="3" id="KW-1185">Reference proteome</keyword>
<organism evidence="2 3">
    <name type="scientific">Hypsibius exemplaris</name>
    <name type="common">Freshwater tardigrade</name>
    <dbReference type="NCBI Taxonomy" id="2072580"/>
    <lineage>
        <taxon>Eukaryota</taxon>
        <taxon>Metazoa</taxon>
        <taxon>Ecdysozoa</taxon>
        <taxon>Tardigrada</taxon>
        <taxon>Eutardigrada</taxon>
        <taxon>Parachela</taxon>
        <taxon>Hypsibioidea</taxon>
        <taxon>Hypsibiidae</taxon>
        <taxon>Hypsibius</taxon>
    </lineage>
</organism>
<proteinExistence type="predicted"/>
<comment type="caution">
    <text evidence="2">The sequence shown here is derived from an EMBL/GenBank/DDBJ whole genome shotgun (WGS) entry which is preliminary data.</text>
</comment>
<feature type="signal peptide" evidence="1">
    <location>
        <begin position="1"/>
        <end position="25"/>
    </location>
</feature>
<evidence type="ECO:0000256" key="1">
    <source>
        <dbReference type="SAM" id="SignalP"/>
    </source>
</evidence>
<evidence type="ECO:0000313" key="3">
    <source>
        <dbReference type="Proteomes" id="UP000192578"/>
    </source>
</evidence>
<name>A0A9X6NC32_HYPEX</name>
<evidence type="ECO:0000313" key="2">
    <source>
        <dbReference type="EMBL" id="OWA51190.1"/>
    </source>
</evidence>
<reference evidence="3" key="1">
    <citation type="submission" date="2017-01" db="EMBL/GenBank/DDBJ databases">
        <title>Comparative genomics of anhydrobiosis in the tardigrade Hypsibius dujardini.</title>
        <authorList>
            <person name="Yoshida Y."/>
            <person name="Koutsovoulos G."/>
            <person name="Laetsch D."/>
            <person name="Stevens L."/>
            <person name="Kumar S."/>
            <person name="Horikawa D."/>
            <person name="Ishino K."/>
            <person name="Komine S."/>
            <person name="Tomita M."/>
            <person name="Blaxter M."/>
            <person name="Arakawa K."/>
        </authorList>
    </citation>
    <scope>NUCLEOTIDE SEQUENCE [LARGE SCALE GENOMIC DNA]</scope>
    <source>
        <strain evidence="3">Z151</strain>
    </source>
</reference>
<protein>
    <submittedName>
        <fullName evidence="2">Uncharacterized protein</fullName>
    </submittedName>
</protein>
<sequence length="216" mass="22978">MSSFGSILICFAIACLLSVLQRSQADTTATPLTGEPFFKSLFQALANDELTLFASYRYVADVPPGNASGFFLSAVQRLGIDQQILVRALNDSLPPISGAECVAVHTAFGVDLSLAMLHRNDAILGNFTGQPLVGEQLFQQQLQSFGLSLYNSLQAAEQYKNTPYLGKWGQAVVKLGKDIADIQVITGTNDTSPACAAATRAIGDDLTAILASLTED</sequence>
<accession>A0A9X6NC32</accession>